<keyword evidence="3" id="KW-1185">Reference proteome</keyword>
<protein>
    <submittedName>
        <fullName evidence="2">Uncharacterized protein</fullName>
    </submittedName>
</protein>
<dbReference type="AlphaFoldDB" id="A0ABD2KN59"/>
<keyword evidence="1" id="KW-1133">Transmembrane helix</keyword>
<dbReference type="InterPro" id="IPR010558">
    <property type="entry name" value="Ly-6-related"/>
</dbReference>
<evidence type="ECO:0000256" key="1">
    <source>
        <dbReference type="SAM" id="Phobius"/>
    </source>
</evidence>
<organism evidence="2 3">
    <name type="scientific">Heterodera schachtii</name>
    <name type="common">Sugarbeet cyst nematode worm</name>
    <name type="synonym">Tylenchus schachtii</name>
    <dbReference type="NCBI Taxonomy" id="97005"/>
    <lineage>
        <taxon>Eukaryota</taxon>
        <taxon>Metazoa</taxon>
        <taxon>Ecdysozoa</taxon>
        <taxon>Nematoda</taxon>
        <taxon>Chromadorea</taxon>
        <taxon>Rhabditida</taxon>
        <taxon>Tylenchina</taxon>
        <taxon>Tylenchomorpha</taxon>
        <taxon>Tylenchoidea</taxon>
        <taxon>Heteroderidae</taxon>
        <taxon>Heteroderinae</taxon>
        <taxon>Heterodera</taxon>
    </lineage>
</organism>
<evidence type="ECO:0000313" key="2">
    <source>
        <dbReference type="EMBL" id="KAL3104243.1"/>
    </source>
</evidence>
<proteinExistence type="predicted"/>
<dbReference type="Proteomes" id="UP001620645">
    <property type="component" value="Unassembled WGS sequence"/>
</dbReference>
<keyword evidence="1" id="KW-0472">Membrane</keyword>
<reference evidence="2 3" key="1">
    <citation type="submission" date="2024-10" db="EMBL/GenBank/DDBJ databases">
        <authorList>
            <person name="Kim D."/>
        </authorList>
    </citation>
    <scope>NUCLEOTIDE SEQUENCE [LARGE SCALE GENOMIC DNA]</scope>
    <source>
        <strain evidence="2">Taebaek</strain>
    </source>
</reference>
<dbReference type="PANTHER" id="PTHR34722">
    <property type="entry name" value="HOMOLOG OF ODR-2 (TWO)-RELATED"/>
    <property type="match status" value="1"/>
</dbReference>
<feature type="transmembrane region" description="Helical" evidence="1">
    <location>
        <begin position="190"/>
        <end position="212"/>
    </location>
</feature>
<name>A0ABD2KN59_HETSC</name>
<dbReference type="PANTHER" id="PTHR34722:SF4">
    <property type="entry name" value="HOMOLOG OF ODR-2 (TWO)-RELATED"/>
    <property type="match status" value="1"/>
</dbReference>
<comment type="caution">
    <text evidence="2">The sequence shown here is derived from an EMBL/GenBank/DDBJ whole genome shotgun (WGS) entry which is preliminary data.</text>
</comment>
<dbReference type="EMBL" id="JBICCN010000007">
    <property type="protein sequence ID" value="KAL3104243.1"/>
    <property type="molecule type" value="Genomic_DNA"/>
</dbReference>
<evidence type="ECO:0000313" key="3">
    <source>
        <dbReference type="Proteomes" id="UP001620645"/>
    </source>
</evidence>
<keyword evidence="1" id="KW-0812">Transmembrane</keyword>
<sequence>MLLNLLDALFLPNNRVNATNTTLSAAAGRLLHFSPDYLFGSNSPRYCFSCMSKEFESHWSYLDEIYYRPMNFTDQCHAIPSGALIGRTPCAHSVCVTVIEPRVLAGQYLGNNVIRGCFSSVFKYGDAPIDQLVDTSCSTFPMRSLLPRHLAVKSSNRTIELCRCLGNLCNDYPWSPPLLSSSPRRFFPPFSLFSLLFLFRCCAFVLTFSLHFTHFHLFTAFF</sequence>
<gene>
    <name evidence="2" type="ORF">niasHS_002270</name>
</gene>
<accession>A0ABD2KN59</accession>
<dbReference type="Pfam" id="PF06579">
    <property type="entry name" value="Ly-6_related"/>
    <property type="match status" value="1"/>
</dbReference>